<evidence type="ECO:0000313" key="4">
    <source>
        <dbReference type="EMBL" id="QDT60784.1"/>
    </source>
</evidence>
<dbReference type="AlphaFoldDB" id="A0A517SXA3"/>
<organism evidence="4 5">
    <name type="scientific">Stieleria bergensis</name>
    <dbReference type="NCBI Taxonomy" id="2528025"/>
    <lineage>
        <taxon>Bacteria</taxon>
        <taxon>Pseudomonadati</taxon>
        <taxon>Planctomycetota</taxon>
        <taxon>Planctomycetia</taxon>
        <taxon>Pirellulales</taxon>
        <taxon>Pirellulaceae</taxon>
        <taxon>Stieleria</taxon>
    </lineage>
</organism>
<evidence type="ECO:0000256" key="1">
    <source>
        <dbReference type="SAM" id="MobiDB-lite"/>
    </source>
</evidence>
<keyword evidence="3" id="KW-0732">Signal</keyword>
<feature type="signal peptide" evidence="3">
    <location>
        <begin position="1"/>
        <end position="32"/>
    </location>
</feature>
<feature type="transmembrane region" description="Helical" evidence="2">
    <location>
        <begin position="124"/>
        <end position="145"/>
    </location>
</feature>
<gene>
    <name evidence="4" type="ORF">SV7mr_33110</name>
</gene>
<keyword evidence="5" id="KW-1185">Reference proteome</keyword>
<evidence type="ECO:0000256" key="2">
    <source>
        <dbReference type="SAM" id="Phobius"/>
    </source>
</evidence>
<accession>A0A517SXA3</accession>
<dbReference type="EMBL" id="CP036272">
    <property type="protein sequence ID" value="QDT60784.1"/>
    <property type="molecule type" value="Genomic_DNA"/>
</dbReference>
<evidence type="ECO:0000256" key="3">
    <source>
        <dbReference type="SAM" id="SignalP"/>
    </source>
</evidence>
<reference evidence="4 5" key="1">
    <citation type="submission" date="2019-02" db="EMBL/GenBank/DDBJ databases">
        <title>Deep-cultivation of Planctomycetes and their phenomic and genomic characterization uncovers novel biology.</title>
        <authorList>
            <person name="Wiegand S."/>
            <person name="Jogler M."/>
            <person name="Boedeker C."/>
            <person name="Pinto D."/>
            <person name="Vollmers J."/>
            <person name="Rivas-Marin E."/>
            <person name="Kohn T."/>
            <person name="Peeters S.H."/>
            <person name="Heuer A."/>
            <person name="Rast P."/>
            <person name="Oberbeckmann S."/>
            <person name="Bunk B."/>
            <person name="Jeske O."/>
            <person name="Meyerdierks A."/>
            <person name="Storesund J.E."/>
            <person name="Kallscheuer N."/>
            <person name="Luecker S."/>
            <person name="Lage O.M."/>
            <person name="Pohl T."/>
            <person name="Merkel B.J."/>
            <person name="Hornburger P."/>
            <person name="Mueller R.-W."/>
            <person name="Bruemmer F."/>
            <person name="Labrenz M."/>
            <person name="Spormann A.M."/>
            <person name="Op den Camp H."/>
            <person name="Overmann J."/>
            <person name="Amann R."/>
            <person name="Jetten M.S.M."/>
            <person name="Mascher T."/>
            <person name="Medema M.H."/>
            <person name="Devos D.P."/>
            <person name="Kaster A.-K."/>
            <person name="Ovreas L."/>
            <person name="Rohde M."/>
            <person name="Galperin M.Y."/>
            <person name="Jogler C."/>
        </authorList>
    </citation>
    <scope>NUCLEOTIDE SEQUENCE [LARGE SCALE GENOMIC DNA]</scope>
    <source>
        <strain evidence="4 5">SV_7m_r</strain>
    </source>
</reference>
<dbReference type="Proteomes" id="UP000315003">
    <property type="component" value="Chromosome"/>
</dbReference>
<feature type="compositionally biased region" description="Basic residues" evidence="1">
    <location>
        <begin position="83"/>
        <end position="92"/>
    </location>
</feature>
<evidence type="ECO:0000313" key="5">
    <source>
        <dbReference type="Proteomes" id="UP000315003"/>
    </source>
</evidence>
<name>A0A517SXA3_9BACT</name>
<keyword evidence="2" id="KW-0812">Transmembrane</keyword>
<keyword evidence="2" id="KW-1133">Transmembrane helix</keyword>
<protein>
    <recommendedName>
        <fullName evidence="6">DUF4129 domain-containing protein</fullName>
    </recommendedName>
</protein>
<feature type="region of interest" description="Disordered" evidence="1">
    <location>
        <begin position="83"/>
        <end position="109"/>
    </location>
</feature>
<evidence type="ECO:0008006" key="6">
    <source>
        <dbReference type="Google" id="ProtNLM"/>
    </source>
</evidence>
<keyword evidence="2" id="KW-0472">Membrane</keyword>
<sequence precursor="true">MLRTFNPLAARRLSFAAACCLAFLLPAGVAFGQAATPQPGEASTAGVPSIQKQLASSPWYDAETKQIKPVRVEIPTADSINRKSRWLPKPKTVKTSVSTNTATGGTTASTSSGLFNSSVTFGHLMAWALVIVIALLIIGSVLYMMSRSERSQRTGGGHDGDEGELPNEQLLERIKHLPAELRRTDVNLRTECERLMKEGQYDQAIILLLGHQLLILDQAGYLRLNRGKTNGRYVRESGRQDAAVGQWLKQTSQAFEASYFGRHALADDLFTRLWLQNRELESSVAEKEAMA</sequence>
<feature type="compositionally biased region" description="Low complexity" evidence="1">
    <location>
        <begin position="95"/>
        <end position="109"/>
    </location>
</feature>
<feature type="chain" id="PRO_5022240808" description="DUF4129 domain-containing protein" evidence="3">
    <location>
        <begin position="33"/>
        <end position="291"/>
    </location>
</feature>
<proteinExistence type="predicted"/>